<gene>
    <name evidence="3" type="ORF">IMCC3135_08665</name>
</gene>
<feature type="region of interest" description="Disordered" evidence="1">
    <location>
        <begin position="1"/>
        <end position="32"/>
    </location>
</feature>
<organism evidence="3 4">
    <name type="scientific">Granulosicoccus antarcticus IMCC3135</name>
    <dbReference type="NCBI Taxonomy" id="1192854"/>
    <lineage>
        <taxon>Bacteria</taxon>
        <taxon>Pseudomonadati</taxon>
        <taxon>Pseudomonadota</taxon>
        <taxon>Gammaproteobacteria</taxon>
        <taxon>Chromatiales</taxon>
        <taxon>Granulosicoccaceae</taxon>
        <taxon>Granulosicoccus</taxon>
    </lineage>
</organism>
<dbReference type="InterPro" id="IPR036465">
    <property type="entry name" value="vWFA_dom_sf"/>
</dbReference>
<feature type="domain" description="VWFA" evidence="2">
    <location>
        <begin position="68"/>
        <end position="171"/>
    </location>
</feature>
<evidence type="ECO:0000313" key="3">
    <source>
        <dbReference type="EMBL" id="ASJ71831.1"/>
    </source>
</evidence>
<accession>A0A2Z2NPH2</accession>
<reference evidence="3 4" key="1">
    <citation type="submission" date="2016-12" db="EMBL/GenBank/DDBJ databases">
        <authorList>
            <person name="Song W.-J."/>
            <person name="Kurnit D.M."/>
        </authorList>
    </citation>
    <scope>NUCLEOTIDE SEQUENCE [LARGE SCALE GENOMIC DNA]</scope>
    <source>
        <strain evidence="3 4">IMCC3135</strain>
    </source>
</reference>
<dbReference type="EMBL" id="CP018632">
    <property type="protein sequence ID" value="ASJ71831.1"/>
    <property type="molecule type" value="Genomic_DNA"/>
</dbReference>
<evidence type="ECO:0000259" key="2">
    <source>
        <dbReference type="Pfam" id="PF13519"/>
    </source>
</evidence>
<dbReference type="AlphaFoldDB" id="A0A2Z2NPH2"/>
<name>A0A2Z2NPH2_9GAMM</name>
<proteinExistence type="predicted"/>
<dbReference type="Proteomes" id="UP000250079">
    <property type="component" value="Chromosome"/>
</dbReference>
<sequence length="232" mass="25582">MRPASGTGTVAGGGQSVRSKHKSGQRTMTTSRRIHWPRTLAAKRTARLGVEHLRFKQEAQGSDALHCVLLDCSASMMRGGQLALAKGILLALSKQLYRQRDRLAVIGFGGESVQMLQHAQRVSVSNVDWIEAIRGGGGSPVTAAVQQAERLLHSEKKQLGQPRTLWLLSDGRYDPLPPLPRHVDECHVVDFESGHLPLGRIRRLAELWHAQYTHASHWVDVNATLTPGRYTA</sequence>
<dbReference type="Gene3D" id="3.40.50.410">
    <property type="entry name" value="von Willebrand factor, type A domain"/>
    <property type="match status" value="1"/>
</dbReference>
<evidence type="ECO:0000256" key="1">
    <source>
        <dbReference type="SAM" id="MobiDB-lite"/>
    </source>
</evidence>
<protein>
    <recommendedName>
        <fullName evidence="2">VWFA domain-containing protein</fullName>
    </recommendedName>
</protein>
<dbReference type="Pfam" id="PF13519">
    <property type="entry name" value="VWA_2"/>
    <property type="match status" value="1"/>
</dbReference>
<dbReference type="SUPFAM" id="SSF53300">
    <property type="entry name" value="vWA-like"/>
    <property type="match status" value="1"/>
</dbReference>
<dbReference type="InterPro" id="IPR002035">
    <property type="entry name" value="VWF_A"/>
</dbReference>
<keyword evidence="4" id="KW-1185">Reference proteome</keyword>
<dbReference type="KEGG" id="gai:IMCC3135_08665"/>
<dbReference type="RefSeq" id="WP_205737962.1">
    <property type="nucleotide sequence ID" value="NZ_CP018632.1"/>
</dbReference>
<evidence type="ECO:0000313" key="4">
    <source>
        <dbReference type="Proteomes" id="UP000250079"/>
    </source>
</evidence>